<dbReference type="Pfam" id="PF02065">
    <property type="entry name" value="Melibiase"/>
    <property type="match status" value="1"/>
</dbReference>
<dbReference type="Gene3D" id="3.20.20.70">
    <property type="entry name" value="Aldolase class I"/>
    <property type="match status" value="1"/>
</dbReference>
<reference evidence="3" key="1">
    <citation type="submission" date="2022-01" db="EMBL/GenBank/DDBJ databases">
        <authorList>
            <person name="Criscuolo A."/>
        </authorList>
    </citation>
    <scope>NUCLEOTIDE SEQUENCE</scope>
    <source>
        <strain evidence="3">CIP111891</strain>
    </source>
</reference>
<protein>
    <recommendedName>
        <fullName evidence="5">Alpha-galactosidase</fullName>
    </recommendedName>
</protein>
<sequence>MVVQLLDQFQFNRVSLRGICSDRTFVCGDAIFEEEVESGHQTWRWDVLAVSMICSQDQVVRSVTFHNISVHDIHLRYISLEWKSKDVSPYLDARSYVQLHHSQCFEKLAGVRPLHRPNDWSDPTEASSMVTVISRRLPGEALLLGALPPYEDCFVSFPIMHESAHRDGNFQLSVQLTSPRRIISNSEVVLAHLIMLHGKDGITLLEQYADHIRNRIPQSLLGKRRMTGWNSWDYYAGAVSQRDIAQNTCKAQEQFADFIRYIVIDEGYQSQWGIWEAGWKFPDGLQALCETIRDAGFEPGIWTAPLMVNVSTPLYREHPNWFVDDNTGNPYLVSIGYGSMAQLDITQHEVREHICTIFTQLRQAGFTYFKCDFTQMLLGASRFFRDDITTAGMLRELFSLIRGSIGEEAYLLACGAPYETVIGIADSHRTTGDIHHYWSHIRQNIRSILARWWMQGTVGNTDPDFAIVRCDRTTDDVHRSRRLPKKPWKSGANWYAGREMNLDEAKTLLLACYLTGGDMVLGDALNYLNDTGMALLCTVLQEPVKRGVPINLFDYDGDDLPIVIAQGDGRKLLAIFNLSDDYLPRKLPRPFAGLKGAHEEFWSRQPISILEEEIIMEPHTAKAWWISEA</sequence>
<evidence type="ECO:0008006" key="5">
    <source>
        <dbReference type="Google" id="ProtNLM"/>
    </source>
</evidence>
<dbReference type="RefSeq" id="WP_236291455.1">
    <property type="nucleotide sequence ID" value="NZ_CAKMMW010000021.1"/>
</dbReference>
<dbReference type="PANTHER" id="PTHR43053:SF3">
    <property type="entry name" value="ALPHA-GALACTOSIDASE C-RELATED"/>
    <property type="match status" value="1"/>
</dbReference>
<comment type="caution">
    <text evidence="3">The sequence shown here is derived from an EMBL/GenBank/DDBJ whole genome shotgun (WGS) entry which is preliminary data.</text>
</comment>
<proteinExistence type="predicted"/>
<keyword evidence="4" id="KW-1185">Reference proteome</keyword>
<gene>
    <name evidence="3" type="ORF">PAECIP111891_05363</name>
</gene>
<dbReference type="InterPro" id="IPR017853">
    <property type="entry name" value="GH"/>
</dbReference>
<dbReference type="PANTHER" id="PTHR43053">
    <property type="entry name" value="GLYCOSIDASE FAMILY 31"/>
    <property type="match status" value="1"/>
</dbReference>
<evidence type="ECO:0000313" key="4">
    <source>
        <dbReference type="Proteomes" id="UP000838821"/>
    </source>
</evidence>
<keyword evidence="2" id="KW-0326">Glycosidase</keyword>
<evidence type="ECO:0000256" key="1">
    <source>
        <dbReference type="ARBA" id="ARBA00022801"/>
    </source>
</evidence>
<accession>A0ABN8GZ21</accession>
<evidence type="ECO:0000256" key="2">
    <source>
        <dbReference type="ARBA" id="ARBA00023295"/>
    </source>
</evidence>
<organism evidence="3 4">
    <name type="scientific">Paenibacillus allorhizoplanae</name>
    <dbReference type="NCBI Taxonomy" id="2905648"/>
    <lineage>
        <taxon>Bacteria</taxon>
        <taxon>Bacillati</taxon>
        <taxon>Bacillota</taxon>
        <taxon>Bacilli</taxon>
        <taxon>Bacillales</taxon>
        <taxon>Paenibacillaceae</taxon>
        <taxon>Paenibacillus</taxon>
    </lineage>
</organism>
<dbReference type="InterPro" id="IPR013785">
    <property type="entry name" value="Aldolase_TIM"/>
</dbReference>
<keyword evidence="1" id="KW-0378">Hydrolase</keyword>
<dbReference type="InterPro" id="IPR050985">
    <property type="entry name" value="Alpha-glycosidase_related"/>
</dbReference>
<dbReference type="Proteomes" id="UP000838821">
    <property type="component" value="Unassembled WGS sequence"/>
</dbReference>
<dbReference type="EMBL" id="CAKMMW010000021">
    <property type="protein sequence ID" value="CAH1222530.1"/>
    <property type="molecule type" value="Genomic_DNA"/>
</dbReference>
<name>A0ABN8GZ21_9BACL</name>
<dbReference type="SUPFAM" id="SSF51445">
    <property type="entry name" value="(Trans)glycosidases"/>
    <property type="match status" value="1"/>
</dbReference>
<evidence type="ECO:0000313" key="3">
    <source>
        <dbReference type="EMBL" id="CAH1222530.1"/>
    </source>
</evidence>